<evidence type="ECO:0000256" key="1">
    <source>
        <dbReference type="SAM" id="MobiDB-lite"/>
    </source>
</evidence>
<keyword evidence="3" id="KW-1185">Reference proteome</keyword>
<evidence type="ECO:0000313" key="3">
    <source>
        <dbReference type="Proteomes" id="UP001066276"/>
    </source>
</evidence>
<feature type="compositionally biased region" description="Low complexity" evidence="1">
    <location>
        <begin position="15"/>
        <end position="25"/>
    </location>
</feature>
<gene>
    <name evidence="2" type="ORF">NDU88_003769</name>
</gene>
<dbReference type="EMBL" id="JANPWB010000006">
    <property type="protein sequence ID" value="KAJ1178523.1"/>
    <property type="molecule type" value="Genomic_DNA"/>
</dbReference>
<feature type="region of interest" description="Disordered" evidence="1">
    <location>
        <begin position="1"/>
        <end position="59"/>
    </location>
</feature>
<sequence length="100" mass="11375">MRRYRPCEARDHRQAPATASSAFPPFCVPRLPRAPTSNSVSRLSPPDPPQCQRDDPPPPRPLQLLVLQFTSLPPVRYLGPGWLFAAQLLTVWWNGWRESC</sequence>
<accession>A0AAV7TS30</accession>
<reference evidence="2" key="1">
    <citation type="journal article" date="2022" name="bioRxiv">
        <title>Sequencing and chromosome-scale assembly of the giantPleurodeles waltlgenome.</title>
        <authorList>
            <person name="Brown T."/>
            <person name="Elewa A."/>
            <person name="Iarovenko S."/>
            <person name="Subramanian E."/>
            <person name="Araus A.J."/>
            <person name="Petzold A."/>
            <person name="Susuki M."/>
            <person name="Suzuki K.-i.T."/>
            <person name="Hayashi T."/>
            <person name="Toyoda A."/>
            <person name="Oliveira C."/>
            <person name="Osipova E."/>
            <person name="Leigh N.D."/>
            <person name="Simon A."/>
            <person name="Yun M.H."/>
        </authorList>
    </citation>
    <scope>NUCLEOTIDE SEQUENCE</scope>
    <source>
        <strain evidence="2">20211129_DDA</strain>
        <tissue evidence="2">Liver</tissue>
    </source>
</reference>
<dbReference type="Proteomes" id="UP001066276">
    <property type="component" value="Chromosome 3_2"/>
</dbReference>
<evidence type="ECO:0000313" key="2">
    <source>
        <dbReference type="EMBL" id="KAJ1178523.1"/>
    </source>
</evidence>
<proteinExistence type="predicted"/>
<comment type="caution">
    <text evidence="2">The sequence shown here is derived from an EMBL/GenBank/DDBJ whole genome shotgun (WGS) entry which is preliminary data.</text>
</comment>
<organism evidence="2 3">
    <name type="scientific">Pleurodeles waltl</name>
    <name type="common">Iberian ribbed newt</name>
    <dbReference type="NCBI Taxonomy" id="8319"/>
    <lineage>
        <taxon>Eukaryota</taxon>
        <taxon>Metazoa</taxon>
        <taxon>Chordata</taxon>
        <taxon>Craniata</taxon>
        <taxon>Vertebrata</taxon>
        <taxon>Euteleostomi</taxon>
        <taxon>Amphibia</taxon>
        <taxon>Batrachia</taxon>
        <taxon>Caudata</taxon>
        <taxon>Salamandroidea</taxon>
        <taxon>Salamandridae</taxon>
        <taxon>Pleurodelinae</taxon>
        <taxon>Pleurodeles</taxon>
    </lineage>
</organism>
<feature type="compositionally biased region" description="Basic and acidic residues" evidence="1">
    <location>
        <begin position="1"/>
        <end position="14"/>
    </location>
</feature>
<dbReference type="AlphaFoldDB" id="A0AAV7TS30"/>
<protein>
    <submittedName>
        <fullName evidence="2">Uncharacterized protein</fullName>
    </submittedName>
</protein>
<name>A0AAV7TS30_PLEWA</name>